<dbReference type="InterPro" id="IPR006047">
    <property type="entry name" value="GH13_cat_dom"/>
</dbReference>
<evidence type="ECO:0000256" key="1">
    <source>
        <dbReference type="ARBA" id="ARBA00008061"/>
    </source>
</evidence>
<dbReference type="RefSeq" id="WP_055423865.1">
    <property type="nucleotide sequence ID" value="NZ_CYHH01000009.1"/>
</dbReference>
<dbReference type="InterPro" id="IPR017853">
    <property type="entry name" value="GH"/>
</dbReference>
<dbReference type="AlphaFoldDB" id="A0A0K6IW96"/>
<proteinExistence type="inferred from homology"/>
<evidence type="ECO:0000313" key="6">
    <source>
        <dbReference type="Proteomes" id="UP000182108"/>
    </source>
</evidence>
<dbReference type="InterPro" id="IPR045857">
    <property type="entry name" value="O16G_dom_2"/>
</dbReference>
<dbReference type="Pfam" id="PF00128">
    <property type="entry name" value="Alpha-amylase"/>
    <property type="match status" value="1"/>
</dbReference>
<organism evidence="5 6">
    <name type="scientific">Tepidiphilus thermophilus</name>
    <dbReference type="NCBI Taxonomy" id="876478"/>
    <lineage>
        <taxon>Bacteria</taxon>
        <taxon>Pseudomonadati</taxon>
        <taxon>Pseudomonadota</taxon>
        <taxon>Hydrogenophilia</taxon>
        <taxon>Hydrogenophilales</taxon>
        <taxon>Hydrogenophilaceae</taxon>
        <taxon>Tepidiphilus</taxon>
    </lineage>
</organism>
<keyword evidence="6" id="KW-1185">Reference proteome</keyword>
<dbReference type="Gene3D" id="3.90.400.10">
    <property type="entry name" value="Oligo-1,6-glucosidase, Domain 2"/>
    <property type="match status" value="1"/>
</dbReference>
<evidence type="ECO:0000256" key="2">
    <source>
        <dbReference type="ARBA" id="ARBA00022801"/>
    </source>
</evidence>
<dbReference type="GO" id="GO:0004556">
    <property type="term" value="F:alpha-amylase activity"/>
    <property type="evidence" value="ECO:0007669"/>
    <property type="project" value="TreeGrafter"/>
</dbReference>
<name>A0A0K6IW96_9PROT</name>
<evidence type="ECO:0000256" key="3">
    <source>
        <dbReference type="ARBA" id="ARBA00023295"/>
    </source>
</evidence>
<dbReference type="OrthoDB" id="5287835at2"/>
<dbReference type="FunFam" id="3.90.400.10:FF:000002">
    <property type="entry name" value="Sucrose isomerase"/>
    <property type="match status" value="1"/>
</dbReference>
<dbReference type="SUPFAM" id="SSF51445">
    <property type="entry name" value="(Trans)glycosidases"/>
    <property type="match status" value="1"/>
</dbReference>
<reference evidence="6" key="1">
    <citation type="submission" date="2015-08" db="EMBL/GenBank/DDBJ databases">
        <authorList>
            <person name="Babu N.S."/>
            <person name="Beckwith C.J."/>
            <person name="Beseler K.G."/>
            <person name="Brison A."/>
            <person name="Carone J.V."/>
            <person name="Caskin T.P."/>
            <person name="Diamond M."/>
            <person name="Durham M.E."/>
            <person name="Foxe J.M."/>
            <person name="Go M."/>
            <person name="Henderson B.A."/>
            <person name="Jones I.B."/>
            <person name="McGettigan J.A."/>
            <person name="Micheletti S.J."/>
            <person name="Nasrallah M.E."/>
            <person name="Ortiz D."/>
            <person name="Piller C.R."/>
            <person name="Privatt S.R."/>
            <person name="Schneider S.L."/>
            <person name="Sharp S."/>
            <person name="Smith T.C."/>
            <person name="Stanton J.D."/>
            <person name="Ullery H.E."/>
            <person name="Wilson R.J."/>
            <person name="Serrano M.G."/>
            <person name="Buck G."/>
            <person name="Lee V."/>
            <person name="Wang Y."/>
            <person name="Carvalho R."/>
            <person name="Voegtly L."/>
            <person name="Shi R."/>
            <person name="Duckworth R."/>
            <person name="Johnson A."/>
            <person name="Loviza R."/>
            <person name="Walstead R."/>
            <person name="Shah Z."/>
            <person name="Kiflezghi M."/>
            <person name="Wade K."/>
            <person name="Ball S.L."/>
            <person name="Bradley K.W."/>
            <person name="Asai D.J."/>
            <person name="Bowman C.A."/>
            <person name="Russell D.A."/>
            <person name="Pope W.H."/>
            <person name="Jacobs-Sera D."/>
            <person name="Hendrix R.W."/>
            <person name="Hatfull G.F."/>
        </authorList>
    </citation>
    <scope>NUCLEOTIDE SEQUENCE [LARGE SCALE GENOMIC DNA]</scope>
    <source>
        <strain evidence="6">JCM 19170</strain>
    </source>
</reference>
<sequence>MPPRFRPWQECVVYTVWPRSFADGNGDGIGDLAGLTERLDELRWLGVDALWLAPIHPSPNADYGYDVSDHLDVHPDFGTMADFRSLRDELHRRGMRLLLDLVINHTSVRHPWFLDSRSSRTSARRDWYYWRARPNDWESIFGGPAWTRDEVTGEYYLHLFFPEQPDLDWSNPAVRQALAEIARFWLDEGVDGFRFDALTVLKKEEGLPDVAPGEPGGPRPAWSRFLARPGLLDWVRDFAERAGITRDHLTLGEANGIAATDAPAWVGEPQGPLSALLHFELWHIDTTDAQGRPGLDTRAFSDTARSWYRALAPHGALPALYLENHDLPRIVSRWAPPERRAQAAKAFAAATYLQRGLAVLYQGQELGLPNARFTRSSDLRDPLSLRRIAALRAQGQPEAEILAEMNRSARDLSRTPIPWDANRPQAGFSSAEPWQPMDPAHIPLAWRQQREDEGSVLNFYREILARRRR</sequence>
<dbReference type="EMBL" id="CYHH01000009">
    <property type="protein sequence ID" value="CUB07582.1"/>
    <property type="molecule type" value="Genomic_DNA"/>
</dbReference>
<dbReference type="Gene3D" id="3.20.20.80">
    <property type="entry name" value="Glycosidases"/>
    <property type="match status" value="1"/>
</dbReference>
<dbReference type="PANTHER" id="PTHR10357:SF179">
    <property type="entry name" value="NEUTRAL AND BASIC AMINO ACID TRANSPORT PROTEIN RBAT"/>
    <property type="match status" value="1"/>
</dbReference>
<gene>
    <name evidence="5" type="ORF">Ga0061068_10911</name>
</gene>
<protein>
    <submittedName>
        <fullName evidence="5">Glycosidase</fullName>
    </submittedName>
</protein>
<keyword evidence="3 5" id="KW-0326">Glycosidase</keyword>
<feature type="domain" description="Glycosyl hydrolase family 13 catalytic" evidence="4">
    <location>
        <begin position="15"/>
        <end position="414"/>
    </location>
</feature>
<dbReference type="SMART" id="SM00642">
    <property type="entry name" value="Aamy"/>
    <property type="match status" value="1"/>
</dbReference>
<keyword evidence="2" id="KW-0378">Hydrolase</keyword>
<dbReference type="PANTHER" id="PTHR10357">
    <property type="entry name" value="ALPHA-AMYLASE FAMILY MEMBER"/>
    <property type="match status" value="1"/>
</dbReference>
<evidence type="ECO:0000313" key="5">
    <source>
        <dbReference type="EMBL" id="CUB07582.1"/>
    </source>
</evidence>
<dbReference type="Proteomes" id="UP000182108">
    <property type="component" value="Unassembled WGS sequence"/>
</dbReference>
<accession>A0A0K6IW96</accession>
<evidence type="ECO:0000259" key="4">
    <source>
        <dbReference type="SMART" id="SM00642"/>
    </source>
</evidence>
<comment type="similarity">
    <text evidence="1">Belongs to the glycosyl hydrolase 13 family.</text>
</comment>
<dbReference type="GO" id="GO:0009313">
    <property type="term" value="P:oligosaccharide catabolic process"/>
    <property type="evidence" value="ECO:0007669"/>
    <property type="project" value="TreeGrafter"/>
</dbReference>